<dbReference type="InterPro" id="IPR011044">
    <property type="entry name" value="Quino_amine_DH_bsu"/>
</dbReference>
<dbReference type="PROSITE" id="PS51318">
    <property type="entry name" value="TAT"/>
    <property type="match status" value="1"/>
</dbReference>
<comment type="caution">
    <text evidence="1">The sequence shown here is derived from an EMBL/GenBank/DDBJ whole genome shotgun (WGS) entry which is preliminary data.</text>
</comment>
<evidence type="ECO:0000313" key="2">
    <source>
        <dbReference type="Proteomes" id="UP000320593"/>
    </source>
</evidence>
<evidence type="ECO:0000313" key="1">
    <source>
        <dbReference type="EMBL" id="TWI81928.1"/>
    </source>
</evidence>
<proteinExistence type="predicted"/>
<accession>A0A562SL52</accession>
<dbReference type="SUPFAM" id="SSF50969">
    <property type="entry name" value="YVTN repeat-like/Quinoprotein amine dehydrogenase"/>
    <property type="match status" value="1"/>
</dbReference>
<organism evidence="1 2">
    <name type="scientific">Roseibium hamelinense</name>
    <dbReference type="NCBI Taxonomy" id="150831"/>
    <lineage>
        <taxon>Bacteria</taxon>
        <taxon>Pseudomonadati</taxon>
        <taxon>Pseudomonadota</taxon>
        <taxon>Alphaproteobacteria</taxon>
        <taxon>Hyphomicrobiales</taxon>
        <taxon>Stappiaceae</taxon>
        <taxon>Roseibium</taxon>
    </lineage>
</organism>
<dbReference type="Gene3D" id="2.130.10.10">
    <property type="entry name" value="YVTN repeat-like/Quinoprotein amine dehydrogenase"/>
    <property type="match status" value="1"/>
</dbReference>
<dbReference type="PIRSF" id="PIRSF028101">
    <property type="entry name" value="UCP028101"/>
    <property type="match status" value="1"/>
</dbReference>
<protein>
    <recommendedName>
        <fullName evidence="3">DUF1513 domain-containing protein</fullName>
    </recommendedName>
</protein>
<keyword evidence="2" id="KW-1185">Reference proteome</keyword>
<reference evidence="1 2" key="1">
    <citation type="submission" date="2019-07" db="EMBL/GenBank/DDBJ databases">
        <title>Genomic Encyclopedia of Archaeal and Bacterial Type Strains, Phase II (KMG-II): from individual species to whole genera.</title>
        <authorList>
            <person name="Goeker M."/>
        </authorList>
    </citation>
    <scope>NUCLEOTIDE SEQUENCE [LARGE SCALE GENOMIC DNA]</scope>
    <source>
        <strain evidence="1 2">ATCC BAA-252</strain>
    </source>
</reference>
<dbReference type="InterPro" id="IPR008311">
    <property type="entry name" value="UCP028101"/>
</dbReference>
<dbReference type="InterPro" id="IPR015943">
    <property type="entry name" value="WD40/YVTN_repeat-like_dom_sf"/>
</dbReference>
<sequence>MPLMATDRVVVSRRNLLRALGSLAPVSLFAPVRAAFAGSLLDLGALETPMFASARREADGSYAIALTDDAGFVLAMVPLPVRGHGIAVAPDRTRLVAFARRPGTVALVIAPFENTAPLVIQAAAGRHFYGHGCFSKDGRLIYAVENDFDQARGVVGVYDASGASVHRIGELDTFGVGPHDILLSPDGRTLIVANGGIETHPARPREKLNLPTMAPSIVFLDSDTGALKAKQVLDRDMHQLSLRHMAQDDAGRIWVGGQFEGSESETPPLVCRLSEQETPVLYQVPTSLSERLKNYIGSVTANRSGNVIATSAPRGGQILFWNAADGAFLGTQAVEDGCGVAPLGNTGFMISDGTGALHALEHPEDRPQVLMRPAGVAWDNHLFVI</sequence>
<dbReference type="AlphaFoldDB" id="A0A562SL52"/>
<evidence type="ECO:0008006" key="3">
    <source>
        <dbReference type="Google" id="ProtNLM"/>
    </source>
</evidence>
<dbReference type="Proteomes" id="UP000320593">
    <property type="component" value="Unassembled WGS sequence"/>
</dbReference>
<dbReference type="InterPro" id="IPR006311">
    <property type="entry name" value="TAT_signal"/>
</dbReference>
<gene>
    <name evidence="1" type="ORF">JM93_03891</name>
</gene>
<dbReference type="Pfam" id="PF07433">
    <property type="entry name" value="DUF1513"/>
    <property type="match status" value="1"/>
</dbReference>
<dbReference type="OrthoDB" id="5624218at2"/>
<dbReference type="EMBL" id="VLLF01000010">
    <property type="protein sequence ID" value="TWI81928.1"/>
    <property type="molecule type" value="Genomic_DNA"/>
</dbReference>
<name>A0A562SL52_9HYPH</name>
<dbReference type="RefSeq" id="WP_145346576.1">
    <property type="nucleotide sequence ID" value="NZ_SMLY01000072.1"/>
</dbReference>